<reference evidence="2 3" key="1">
    <citation type="submission" date="2019-07" db="EMBL/GenBank/DDBJ databases">
        <title>Whole genome shotgun sequence of Staphylococcus piscifermentans NBRC 109625.</title>
        <authorList>
            <person name="Hosoyama A."/>
            <person name="Uohara A."/>
            <person name="Ohji S."/>
            <person name="Ichikawa N."/>
        </authorList>
    </citation>
    <scope>NUCLEOTIDE SEQUENCE [LARGE SCALE GENOMIC DNA]</scope>
    <source>
        <strain evidence="2 3">NBRC 109625</strain>
    </source>
</reference>
<comment type="caution">
    <text evidence="2">The sequence shown here is derived from an EMBL/GenBank/DDBJ whole genome shotgun (WGS) entry which is preliminary data.</text>
</comment>
<name>A0A239TRJ9_9STAP</name>
<sequence length="172" mass="19963">MLKNQYPIGSYTFPEVFTTNDLANWIKDIEKLPEKLTTLTSNLSQAERQATYRENSWDVQTLIHHIADAHMHAYIRTKLILTEHCPNVCTFEEKEWVKLSDQDVPLEYSLALINGLHKRWSTLLKSLSETAFHRKMHHPDDGMVTLAALISKMAWHGNHHLEHIRIALNKGK</sequence>
<keyword evidence="2" id="KW-0378">Hydrolase</keyword>
<accession>A0A239TRJ9</accession>
<keyword evidence="3" id="KW-1185">Reference proteome</keyword>
<dbReference type="RefSeq" id="WP_095104090.1">
    <property type="nucleotide sequence ID" value="NZ_BKAR01000012.1"/>
</dbReference>
<dbReference type="OrthoDB" id="9796039at2"/>
<feature type="domain" description="DinB-like" evidence="1">
    <location>
        <begin position="30"/>
        <end position="164"/>
    </location>
</feature>
<dbReference type="AlphaFoldDB" id="A0A239TRJ9"/>
<dbReference type="EMBL" id="BKAR01000012">
    <property type="protein sequence ID" value="GEP84625.1"/>
    <property type="molecule type" value="Genomic_DNA"/>
</dbReference>
<evidence type="ECO:0000313" key="3">
    <source>
        <dbReference type="Proteomes" id="UP000321736"/>
    </source>
</evidence>
<evidence type="ECO:0000313" key="2">
    <source>
        <dbReference type="EMBL" id="GEP84625.1"/>
    </source>
</evidence>
<evidence type="ECO:0000259" key="1">
    <source>
        <dbReference type="Pfam" id="PF12867"/>
    </source>
</evidence>
<dbReference type="NCBIfam" id="NF009807">
    <property type="entry name" value="PRK13291.1"/>
    <property type="match status" value="1"/>
</dbReference>
<dbReference type="InterPro" id="IPR034660">
    <property type="entry name" value="DinB/YfiT-like"/>
</dbReference>
<dbReference type="GO" id="GO:0016787">
    <property type="term" value="F:hydrolase activity"/>
    <property type="evidence" value="ECO:0007669"/>
    <property type="project" value="UniProtKB-KW"/>
</dbReference>
<gene>
    <name evidence="2" type="ORF">SPI02_12100</name>
</gene>
<organism evidence="2 3">
    <name type="scientific">Staphylococcus piscifermentans</name>
    <dbReference type="NCBI Taxonomy" id="70258"/>
    <lineage>
        <taxon>Bacteria</taxon>
        <taxon>Bacillati</taxon>
        <taxon>Bacillota</taxon>
        <taxon>Bacilli</taxon>
        <taxon>Bacillales</taxon>
        <taxon>Staphylococcaceae</taxon>
        <taxon>Staphylococcus</taxon>
    </lineage>
</organism>
<dbReference type="InterPro" id="IPR024775">
    <property type="entry name" value="DinB-like"/>
</dbReference>
<protein>
    <submittedName>
        <fullName evidence="2">Putative metal-dependent hydrolase</fullName>
    </submittedName>
</protein>
<proteinExistence type="predicted"/>
<dbReference type="Pfam" id="PF12867">
    <property type="entry name" value="DinB_2"/>
    <property type="match status" value="1"/>
</dbReference>
<dbReference type="SUPFAM" id="SSF109854">
    <property type="entry name" value="DinB/YfiT-like putative metalloenzymes"/>
    <property type="match status" value="1"/>
</dbReference>
<dbReference type="Gene3D" id="1.20.120.450">
    <property type="entry name" value="dinb family like domain"/>
    <property type="match status" value="1"/>
</dbReference>
<dbReference type="Proteomes" id="UP000321736">
    <property type="component" value="Unassembled WGS sequence"/>
</dbReference>